<organism evidence="1 2">
    <name type="scientific">Eumeta variegata</name>
    <name type="common">Bagworm moth</name>
    <name type="synonym">Eumeta japonica</name>
    <dbReference type="NCBI Taxonomy" id="151549"/>
    <lineage>
        <taxon>Eukaryota</taxon>
        <taxon>Metazoa</taxon>
        <taxon>Ecdysozoa</taxon>
        <taxon>Arthropoda</taxon>
        <taxon>Hexapoda</taxon>
        <taxon>Insecta</taxon>
        <taxon>Pterygota</taxon>
        <taxon>Neoptera</taxon>
        <taxon>Endopterygota</taxon>
        <taxon>Lepidoptera</taxon>
        <taxon>Glossata</taxon>
        <taxon>Ditrysia</taxon>
        <taxon>Tineoidea</taxon>
        <taxon>Psychidae</taxon>
        <taxon>Oiketicinae</taxon>
        <taxon>Eumeta</taxon>
    </lineage>
</organism>
<evidence type="ECO:0000313" key="2">
    <source>
        <dbReference type="Proteomes" id="UP000299102"/>
    </source>
</evidence>
<dbReference type="AlphaFoldDB" id="A0A4C1TQG8"/>
<sequence length="141" mass="15843">MGKHDSHTYSNSAHTCVLPKISTQSKFEVDNLSNVYMSRLTPGRTRICARKCDRPGQSNARTVVRLSHCTSNKPHHPEIFTSYNLGPQVTNDGTANFTGSRMWEVVSRCDAQFVILNREPLFPSGYWFCEGCGKPINPSTY</sequence>
<evidence type="ECO:0000313" key="1">
    <source>
        <dbReference type="EMBL" id="GBP16198.1"/>
    </source>
</evidence>
<comment type="caution">
    <text evidence="1">The sequence shown here is derived from an EMBL/GenBank/DDBJ whole genome shotgun (WGS) entry which is preliminary data.</text>
</comment>
<dbReference type="EMBL" id="BGZK01000077">
    <property type="protein sequence ID" value="GBP16198.1"/>
    <property type="molecule type" value="Genomic_DNA"/>
</dbReference>
<accession>A0A4C1TQG8</accession>
<keyword evidence="2" id="KW-1185">Reference proteome</keyword>
<gene>
    <name evidence="1" type="ORF">EVAR_9910_1</name>
</gene>
<protein>
    <submittedName>
        <fullName evidence="1">Uncharacterized protein</fullName>
    </submittedName>
</protein>
<reference evidence="1 2" key="1">
    <citation type="journal article" date="2019" name="Commun. Biol.">
        <title>The bagworm genome reveals a unique fibroin gene that provides high tensile strength.</title>
        <authorList>
            <person name="Kono N."/>
            <person name="Nakamura H."/>
            <person name="Ohtoshi R."/>
            <person name="Tomita M."/>
            <person name="Numata K."/>
            <person name="Arakawa K."/>
        </authorList>
    </citation>
    <scope>NUCLEOTIDE SEQUENCE [LARGE SCALE GENOMIC DNA]</scope>
</reference>
<name>A0A4C1TQG8_EUMVA</name>
<dbReference type="Proteomes" id="UP000299102">
    <property type="component" value="Unassembled WGS sequence"/>
</dbReference>
<proteinExistence type="predicted"/>